<sequence>MAIDVGRAGVWVGARNWPDDAGEVADAFAELEGLGYGAAWLGGAEGDLVRPARILAATTRLVAATGIVNVWTEPADEVAAAFHRVDGEYPDRLLLGIGAGHAKFVEQSGRQYRRPYSKVVAYLDELDAAAPAPVPVASRAVAALGPRTVRLAGERSLGAHPYLVTPGHTRLARDVLGAGPLLAPEQKVVLSADEDDVHRIAGPVVEFYLGLPNYVNNLRRIGFTDDDVRGPGSKRLVDALIAWGDPDTVAARIAEHHAAGADHVCVQVLTGRGGLPRDAWRALAPALASA</sequence>
<dbReference type="SUPFAM" id="SSF51679">
    <property type="entry name" value="Bacterial luciferase-like"/>
    <property type="match status" value="1"/>
</dbReference>
<reference evidence="2 3" key="1">
    <citation type="submission" date="2019-02" db="EMBL/GenBank/DDBJ databases">
        <title>Draft genome sequences of novel Actinobacteria.</title>
        <authorList>
            <person name="Sahin N."/>
            <person name="Ay H."/>
            <person name="Saygin H."/>
        </authorList>
    </citation>
    <scope>NUCLEOTIDE SEQUENCE [LARGE SCALE GENOMIC DNA]</scope>
    <source>
        <strain evidence="2 3">KC603</strain>
    </source>
</reference>
<dbReference type="PANTHER" id="PTHR30137:SF18">
    <property type="entry name" value="CONSERVED PROTEIN"/>
    <property type="match status" value="1"/>
</dbReference>
<dbReference type="RefSeq" id="WP_131987597.1">
    <property type="nucleotide sequence ID" value="NZ_SMKL01000081.1"/>
</dbReference>
<protein>
    <submittedName>
        <fullName evidence="2">LLM class F420-dependent oxidoreductase</fullName>
    </submittedName>
</protein>
<dbReference type="AlphaFoldDB" id="A0A4R4RF87"/>
<dbReference type="GO" id="GO:0016705">
    <property type="term" value="F:oxidoreductase activity, acting on paired donors, with incorporation or reduction of molecular oxygen"/>
    <property type="evidence" value="ECO:0007669"/>
    <property type="project" value="InterPro"/>
</dbReference>
<feature type="domain" description="Luciferase-like" evidence="1">
    <location>
        <begin position="12"/>
        <end position="263"/>
    </location>
</feature>
<keyword evidence="3" id="KW-1185">Reference proteome</keyword>
<evidence type="ECO:0000313" key="2">
    <source>
        <dbReference type="EMBL" id="TDC47142.1"/>
    </source>
</evidence>
<dbReference type="NCBIfam" id="TIGR03620">
    <property type="entry name" value="F420_MSMEG_4141"/>
    <property type="match status" value="1"/>
</dbReference>
<accession>A0A4R4RF87</accession>
<dbReference type="InterPro" id="IPR011251">
    <property type="entry name" value="Luciferase-like_dom"/>
</dbReference>
<evidence type="ECO:0000259" key="1">
    <source>
        <dbReference type="Pfam" id="PF00296"/>
    </source>
</evidence>
<evidence type="ECO:0000313" key="3">
    <source>
        <dbReference type="Proteomes" id="UP000295621"/>
    </source>
</evidence>
<name>A0A4R4RF87_9ACTN</name>
<dbReference type="PANTHER" id="PTHR30137">
    <property type="entry name" value="LUCIFERASE-LIKE MONOOXYGENASE"/>
    <property type="match status" value="1"/>
</dbReference>
<proteinExistence type="predicted"/>
<dbReference type="InterPro" id="IPR019922">
    <property type="entry name" value="Lucif-like_OxRdatse_MSMEG_4141"/>
</dbReference>
<dbReference type="Gene3D" id="3.20.20.30">
    <property type="entry name" value="Luciferase-like domain"/>
    <property type="match status" value="1"/>
</dbReference>
<comment type="caution">
    <text evidence="2">The sequence shown here is derived from an EMBL/GenBank/DDBJ whole genome shotgun (WGS) entry which is preliminary data.</text>
</comment>
<dbReference type="EMBL" id="SMKL01000081">
    <property type="protein sequence ID" value="TDC47142.1"/>
    <property type="molecule type" value="Genomic_DNA"/>
</dbReference>
<organism evidence="2 3">
    <name type="scientific">Jiangella ureilytica</name>
    <dbReference type="NCBI Taxonomy" id="2530374"/>
    <lineage>
        <taxon>Bacteria</taxon>
        <taxon>Bacillati</taxon>
        <taxon>Actinomycetota</taxon>
        <taxon>Actinomycetes</taxon>
        <taxon>Jiangellales</taxon>
        <taxon>Jiangellaceae</taxon>
        <taxon>Jiangella</taxon>
    </lineage>
</organism>
<dbReference type="GO" id="GO:0005829">
    <property type="term" value="C:cytosol"/>
    <property type="evidence" value="ECO:0007669"/>
    <property type="project" value="TreeGrafter"/>
</dbReference>
<gene>
    <name evidence="2" type="ORF">E1212_25160</name>
</gene>
<dbReference type="OrthoDB" id="4760590at2"/>
<dbReference type="Proteomes" id="UP000295621">
    <property type="component" value="Unassembled WGS sequence"/>
</dbReference>
<dbReference type="InterPro" id="IPR050766">
    <property type="entry name" value="Bact_Lucif_Oxidored"/>
</dbReference>
<dbReference type="InterPro" id="IPR036661">
    <property type="entry name" value="Luciferase-like_sf"/>
</dbReference>
<dbReference type="Pfam" id="PF00296">
    <property type="entry name" value="Bac_luciferase"/>
    <property type="match status" value="1"/>
</dbReference>